<feature type="compositionally biased region" description="Basic and acidic residues" evidence="1">
    <location>
        <begin position="16"/>
        <end position="36"/>
    </location>
</feature>
<feature type="compositionally biased region" description="Low complexity" evidence="1">
    <location>
        <begin position="141"/>
        <end position="150"/>
    </location>
</feature>
<dbReference type="RefSeq" id="XP_066071376.1">
    <property type="nucleotide sequence ID" value="XM_066215279.1"/>
</dbReference>
<evidence type="ECO:0000313" key="2">
    <source>
        <dbReference type="EMBL" id="WVN90676.1"/>
    </source>
</evidence>
<reference evidence="2" key="2">
    <citation type="journal article" date="2022" name="Elife">
        <title>Obligate sexual reproduction of a homothallic fungus closely related to the Cryptococcus pathogenic species complex.</title>
        <authorList>
            <person name="Passer A.R."/>
            <person name="Clancey S.A."/>
            <person name="Shea T."/>
            <person name="David-Palma M."/>
            <person name="Averette A.F."/>
            <person name="Boekhout T."/>
            <person name="Porcel B.M."/>
            <person name="Nowrousian M."/>
            <person name="Cuomo C.A."/>
            <person name="Sun S."/>
            <person name="Heitman J."/>
            <person name="Coelho M.A."/>
        </authorList>
    </citation>
    <scope>NUCLEOTIDE SEQUENCE</scope>
    <source>
        <strain evidence="2">CBS 7841</strain>
    </source>
</reference>
<reference evidence="2" key="3">
    <citation type="submission" date="2024-01" db="EMBL/GenBank/DDBJ databases">
        <authorList>
            <person name="Coelho M.A."/>
            <person name="David-Palma M."/>
            <person name="Shea T."/>
            <person name="Sun S."/>
            <person name="Cuomo C.A."/>
            <person name="Heitman J."/>
        </authorList>
    </citation>
    <scope>NUCLEOTIDE SEQUENCE</scope>
    <source>
        <strain evidence="2">CBS 7841</strain>
    </source>
</reference>
<dbReference type="AlphaFoldDB" id="A0AAJ8M4J1"/>
<evidence type="ECO:0000256" key="1">
    <source>
        <dbReference type="SAM" id="MobiDB-lite"/>
    </source>
</evidence>
<dbReference type="Proteomes" id="UP000094043">
    <property type="component" value="Chromosome 8"/>
</dbReference>
<dbReference type="GeneID" id="91090126"/>
<dbReference type="EMBL" id="CP143791">
    <property type="protein sequence ID" value="WVN90676.1"/>
    <property type="molecule type" value="Genomic_DNA"/>
</dbReference>
<name>A0AAJ8M4J1_9TREE</name>
<gene>
    <name evidence="2" type="ORF">L203_105918</name>
</gene>
<evidence type="ECO:0000313" key="3">
    <source>
        <dbReference type="Proteomes" id="UP000094043"/>
    </source>
</evidence>
<keyword evidence="3" id="KW-1185">Reference proteome</keyword>
<proteinExistence type="predicted"/>
<feature type="region of interest" description="Disordered" evidence="1">
    <location>
        <begin position="1"/>
        <end position="38"/>
    </location>
</feature>
<reference evidence="2" key="1">
    <citation type="submission" date="2016-06" db="EMBL/GenBank/DDBJ databases">
        <authorList>
            <person name="Cuomo C."/>
            <person name="Litvintseva A."/>
            <person name="Heitman J."/>
            <person name="Chen Y."/>
            <person name="Sun S."/>
            <person name="Springer D."/>
            <person name="Dromer F."/>
            <person name="Young S."/>
            <person name="Zeng Q."/>
            <person name="Chapman S."/>
            <person name="Gujja S."/>
            <person name="Saif S."/>
            <person name="Birren B."/>
        </authorList>
    </citation>
    <scope>NUCLEOTIDE SEQUENCE</scope>
    <source>
        <strain evidence="2">CBS 7841</strain>
    </source>
</reference>
<accession>A0AAJ8M4J1</accession>
<protein>
    <submittedName>
        <fullName evidence="2">Uncharacterized protein</fullName>
    </submittedName>
</protein>
<organism evidence="2 3">
    <name type="scientific">Cryptococcus depauperatus CBS 7841</name>
    <dbReference type="NCBI Taxonomy" id="1295531"/>
    <lineage>
        <taxon>Eukaryota</taxon>
        <taxon>Fungi</taxon>
        <taxon>Dikarya</taxon>
        <taxon>Basidiomycota</taxon>
        <taxon>Agaricomycotina</taxon>
        <taxon>Tremellomycetes</taxon>
        <taxon>Tremellales</taxon>
        <taxon>Cryptococcaceae</taxon>
        <taxon>Cryptococcus</taxon>
    </lineage>
</organism>
<sequence>MPPGYKAPSRPGDPLKGMKDSWDDETQDRSTTDGNHRNRAGTLIETLISKFSNYYLKFATGNPVNDFSKFEKITSALRNKLKTEGAETTYNQLGTILNDLDLTREKSTIHDKSKWRAGLTDCKGVATELKGVLAMMQMQQPSASRASRASDITPARYRSTAYSSTR</sequence>
<dbReference type="KEGG" id="cdep:91090126"/>
<feature type="region of interest" description="Disordered" evidence="1">
    <location>
        <begin position="141"/>
        <end position="166"/>
    </location>
</feature>